<accession>A0A4R6UQA4</accession>
<name>A0A4R6UQA4_9GAMM</name>
<evidence type="ECO:0000313" key="4">
    <source>
        <dbReference type="EMBL" id="TDQ47425.1"/>
    </source>
</evidence>
<dbReference type="Pfam" id="PF13511">
    <property type="entry name" value="DUF4124"/>
    <property type="match status" value="1"/>
</dbReference>
<evidence type="ECO:0000256" key="2">
    <source>
        <dbReference type="SAM" id="SignalP"/>
    </source>
</evidence>
<feature type="region of interest" description="Disordered" evidence="1">
    <location>
        <begin position="31"/>
        <end position="132"/>
    </location>
</feature>
<dbReference type="EMBL" id="SNYM01000010">
    <property type="protein sequence ID" value="TDQ47425.1"/>
    <property type="molecule type" value="Genomic_DNA"/>
</dbReference>
<dbReference type="RefSeq" id="WP_133591024.1">
    <property type="nucleotide sequence ID" value="NZ_CP037953.1"/>
</dbReference>
<feature type="compositionally biased region" description="Basic and acidic residues" evidence="1">
    <location>
        <begin position="115"/>
        <end position="132"/>
    </location>
</feature>
<feature type="domain" description="DUF4124" evidence="3">
    <location>
        <begin position="6"/>
        <end position="51"/>
    </location>
</feature>
<dbReference type="OrthoDB" id="7068596at2"/>
<dbReference type="AlphaFoldDB" id="A0A4R6UQA4"/>
<sequence>MKGLILLCLLAVPISAAEMYRWVDKDGRVHFSDKPPPDAVNSNKVTVKEAPRLSGNDEGEDSAERVQRAVTAMQGDRQAREAGRAEQQKQKAERQAACEKAQKEWNDYNRANIRVTRDENNEVRGLSEQEMRDIEQQMQQQIRRYCS</sequence>
<feature type="compositionally biased region" description="Basic and acidic residues" evidence="1">
    <location>
        <begin position="77"/>
        <end position="107"/>
    </location>
</feature>
<evidence type="ECO:0000259" key="3">
    <source>
        <dbReference type="Pfam" id="PF13511"/>
    </source>
</evidence>
<gene>
    <name evidence="4" type="ORF">EV696_11017</name>
</gene>
<organism evidence="4 5">
    <name type="scientific">Permianibacter aggregans</name>
    <dbReference type="NCBI Taxonomy" id="1510150"/>
    <lineage>
        <taxon>Bacteria</taxon>
        <taxon>Pseudomonadati</taxon>
        <taxon>Pseudomonadota</taxon>
        <taxon>Gammaproteobacteria</taxon>
        <taxon>Pseudomonadales</taxon>
        <taxon>Pseudomonadaceae</taxon>
        <taxon>Permianibacter</taxon>
    </lineage>
</organism>
<evidence type="ECO:0000256" key="1">
    <source>
        <dbReference type="SAM" id="MobiDB-lite"/>
    </source>
</evidence>
<evidence type="ECO:0000313" key="5">
    <source>
        <dbReference type="Proteomes" id="UP000295375"/>
    </source>
</evidence>
<protein>
    <submittedName>
        <fullName evidence="4">Uncharacterized protein DUF4124</fullName>
    </submittedName>
</protein>
<reference evidence="4 5" key="1">
    <citation type="submission" date="2019-03" db="EMBL/GenBank/DDBJ databases">
        <title>Genomic Encyclopedia of Type Strains, Phase IV (KMG-IV): sequencing the most valuable type-strain genomes for metagenomic binning, comparative biology and taxonomic classification.</title>
        <authorList>
            <person name="Goeker M."/>
        </authorList>
    </citation>
    <scope>NUCLEOTIDE SEQUENCE [LARGE SCALE GENOMIC DNA]</scope>
    <source>
        <strain evidence="4 5">DSM 103792</strain>
    </source>
</reference>
<feature type="signal peptide" evidence="2">
    <location>
        <begin position="1"/>
        <end position="16"/>
    </location>
</feature>
<dbReference type="Proteomes" id="UP000295375">
    <property type="component" value="Unassembled WGS sequence"/>
</dbReference>
<comment type="caution">
    <text evidence="4">The sequence shown here is derived from an EMBL/GenBank/DDBJ whole genome shotgun (WGS) entry which is preliminary data.</text>
</comment>
<proteinExistence type="predicted"/>
<keyword evidence="5" id="KW-1185">Reference proteome</keyword>
<dbReference type="InterPro" id="IPR025392">
    <property type="entry name" value="DUF4124"/>
</dbReference>
<feature type="chain" id="PRO_5020869310" evidence="2">
    <location>
        <begin position="17"/>
        <end position="147"/>
    </location>
</feature>
<keyword evidence="2" id="KW-0732">Signal</keyword>